<keyword evidence="1" id="KW-0812">Transmembrane</keyword>
<dbReference type="Proteomes" id="UP000216207">
    <property type="component" value="Unassembled WGS sequence"/>
</dbReference>
<keyword evidence="1" id="KW-0472">Membrane</keyword>
<dbReference type="EMBL" id="NPCC01000031">
    <property type="protein sequence ID" value="PAE87687.1"/>
    <property type="molecule type" value="Genomic_DNA"/>
</dbReference>
<comment type="caution">
    <text evidence="2">The sequence shown here is derived from an EMBL/GenBank/DDBJ whole genome shotgun (WGS) entry which is preliminary data.</text>
</comment>
<dbReference type="AlphaFoldDB" id="A0A268NVX6"/>
<keyword evidence="1" id="KW-1133">Transmembrane helix</keyword>
<accession>A0A268NVX6</accession>
<feature type="transmembrane region" description="Helical" evidence="1">
    <location>
        <begin position="7"/>
        <end position="26"/>
    </location>
</feature>
<organism evidence="2 3">
    <name type="scientific">Shouchella clausii</name>
    <name type="common">Alkalihalobacillus clausii</name>
    <dbReference type="NCBI Taxonomy" id="79880"/>
    <lineage>
        <taxon>Bacteria</taxon>
        <taxon>Bacillati</taxon>
        <taxon>Bacillota</taxon>
        <taxon>Bacilli</taxon>
        <taxon>Bacillales</taxon>
        <taxon>Bacillaceae</taxon>
        <taxon>Shouchella</taxon>
    </lineage>
</organism>
<evidence type="ECO:0000256" key="1">
    <source>
        <dbReference type="SAM" id="Phobius"/>
    </source>
</evidence>
<sequence>MLRDIPKIYLLMFGFLMALSLLVVWYTNAFQRDGDTLQLNDAILSTAVSEVDQTSRLYEGVLLLSETFEPTIWERLVTIYNEGDSVQFDYMFDAEDDRFDNVESDTVSSPTYIIGGKEEDTPQLDRVTYMTGRPVTSIRVKVHEKGDKVGNWTYTSTVAIDAVSKSINE</sequence>
<evidence type="ECO:0000313" key="2">
    <source>
        <dbReference type="EMBL" id="PAE87687.1"/>
    </source>
</evidence>
<evidence type="ECO:0000313" key="3">
    <source>
        <dbReference type="Proteomes" id="UP000216207"/>
    </source>
</evidence>
<reference evidence="2 3" key="1">
    <citation type="submission" date="2017-07" db="EMBL/GenBank/DDBJ databases">
        <title>Isolation and whole genome analysis of endospore-forming bacteria from heroin.</title>
        <authorList>
            <person name="Kalinowski J."/>
            <person name="Ahrens B."/>
            <person name="Al-Dilaimi A."/>
            <person name="Winkler A."/>
            <person name="Wibberg D."/>
            <person name="Schleenbecker U."/>
            <person name="Ruckert C."/>
            <person name="Wolfel R."/>
            <person name="Grass G."/>
        </authorList>
    </citation>
    <scope>NUCLEOTIDE SEQUENCE [LARGE SCALE GENOMIC DNA]</scope>
    <source>
        <strain evidence="2 3">7539</strain>
    </source>
</reference>
<proteinExistence type="predicted"/>
<name>A0A268NVX6_SHOCL</name>
<protein>
    <submittedName>
        <fullName evidence="2">Uncharacterized protein</fullName>
    </submittedName>
</protein>
<gene>
    <name evidence="2" type="ORF">CHH72_17120</name>
</gene>